<name>A0ABW8JV95_9GAMM</name>
<keyword evidence="2" id="KW-1185">Reference proteome</keyword>
<dbReference type="Proteomes" id="UP001620460">
    <property type="component" value="Unassembled WGS sequence"/>
</dbReference>
<evidence type="ECO:0000313" key="1">
    <source>
        <dbReference type="EMBL" id="MFK2904949.1"/>
    </source>
</evidence>
<evidence type="ECO:0000313" key="2">
    <source>
        <dbReference type="Proteomes" id="UP001620460"/>
    </source>
</evidence>
<protein>
    <submittedName>
        <fullName evidence="1">Uncharacterized protein</fullName>
    </submittedName>
</protein>
<organism evidence="1 2">
    <name type="scientific">Dyella ginsengisoli</name>
    <dbReference type="NCBI Taxonomy" id="363848"/>
    <lineage>
        <taxon>Bacteria</taxon>
        <taxon>Pseudomonadati</taxon>
        <taxon>Pseudomonadota</taxon>
        <taxon>Gammaproteobacteria</taxon>
        <taxon>Lysobacterales</taxon>
        <taxon>Rhodanobacteraceae</taxon>
        <taxon>Dyella</taxon>
    </lineage>
</organism>
<sequence length="73" mass="8002">MATTRNILSSFRYEVAKAARTCDVSSKHKIVAGEKHFAYEPVPGQRKNICMACAPAIIKKAQDHLAKIASELS</sequence>
<comment type="caution">
    <text evidence="1">The sequence shown here is derived from an EMBL/GenBank/DDBJ whole genome shotgun (WGS) entry which is preliminary data.</text>
</comment>
<dbReference type="RefSeq" id="WP_404633927.1">
    <property type="nucleotide sequence ID" value="NZ_JADIKM010000003.1"/>
</dbReference>
<reference evidence="1 2" key="1">
    <citation type="submission" date="2020-10" db="EMBL/GenBank/DDBJ databases">
        <title>Phylogeny of dyella-like bacteria.</title>
        <authorList>
            <person name="Fu J."/>
        </authorList>
    </citation>
    <scope>NUCLEOTIDE SEQUENCE [LARGE SCALE GENOMIC DNA]</scope>
    <source>
        <strain evidence="1 2">Gsoil3046</strain>
    </source>
</reference>
<dbReference type="EMBL" id="JADIKM010000003">
    <property type="protein sequence ID" value="MFK2904949.1"/>
    <property type="molecule type" value="Genomic_DNA"/>
</dbReference>
<gene>
    <name evidence="1" type="ORF">ISP17_13390</name>
</gene>
<accession>A0ABW8JV95</accession>
<proteinExistence type="predicted"/>